<gene>
    <name evidence="2" type="ORF">DEJ48_13290</name>
</gene>
<feature type="transmembrane region" description="Helical" evidence="1">
    <location>
        <begin position="136"/>
        <end position="158"/>
    </location>
</feature>
<feature type="transmembrane region" description="Helical" evidence="1">
    <location>
        <begin position="203"/>
        <end position="225"/>
    </location>
</feature>
<dbReference type="AlphaFoldDB" id="A0A5P2CCG8"/>
<keyword evidence="1" id="KW-1133">Transmembrane helix</keyword>
<evidence type="ECO:0000313" key="2">
    <source>
        <dbReference type="EMBL" id="QES38991.1"/>
    </source>
</evidence>
<feature type="transmembrane region" description="Helical" evidence="1">
    <location>
        <begin position="86"/>
        <end position="105"/>
    </location>
</feature>
<sequence length="259" mass="28072">MLGRMGRKKRGALRSWLPNQHGAWAMLAVPFAVGVFLGDGPGEGPRWAHLPLFVAWLAGYVTAFHVQQWLRLRRLSRNPRAPRRHVRPAIGSAAVSAVFGVPLLFAYPWLLLAAACAAPFVAVNTWYAWRNKERALLNGLAAVVPACGMLLVTLRMGGGELSEGWRPALACLLFFAGTVPYVKTMIRERDSRAYYRASVAYHALAVPVAYALAPWLAVLFAAYLVRAAVLPGKGLRVPVVGAVEVVGAALLLAALLLVF</sequence>
<dbReference type="Pfam" id="PF14256">
    <property type="entry name" value="YwiC"/>
    <property type="match status" value="1"/>
</dbReference>
<evidence type="ECO:0008006" key="4">
    <source>
        <dbReference type="Google" id="ProtNLM"/>
    </source>
</evidence>
<feature type="transmembrane region" description="Helical" evidence="1">
    <location>
        <begin position="50"/>
        <end position="66"/>
    </location>
</feature>
<organism evidence="2 3">
    <name type="scientific">Streptomyces venezuelae</name>
    <dbReference type="NCBI Taxonomy" id="54571"/>
    <lineage>
        <taxon>Bacteria</taxon>
        <taxon>Bacillati</taxon>
        <taxon>Actinomycetota</taxon>
        <taxon>Actinomycetes</taxon>
        <taxon>Kitasatosporales</taxon>
        <taxon>Streptomycetaceae</taxon>
        <taxon>Streptomyces</taxon>
    </lineage>
</organism>
<dbReference type="OrthoDB" id="2380563at2"/>
<feature type="transmembrane region" description="Helical" evidence="1">
    <location>
        <begin position="21"/>
        <end position="38"/>
    </location>
</feature>
<dbReference type="EMBL" id="CP029192">
    <property type="protein sequence ID" value="QES38991.1"/>
    <property type="molecule type" value="Genomic_DNA"/>
</dbReference>
<keyword evidence="1" id="KW-0472">Membrane</keyword>
<keyword evidence="1" id="KW-0812">Transmembrane</keyword>
<name>A0A5P2CCG8_STRVZ</name>
<reference evidence="2 3" key="1">
    <citation type="submission" date="2018-05" db="EMBL/GenBank/DDBJ databases">
        <title>Streptomyces venezuelae.</title>
        <authorList>
            <person name="Kim W."/>
            <person name="Lee N."/>
            <person name="Cho B.-K."/>
        </authorList>
    </citation>
    <scope>NUCLEOTIDE SEQUENCE [LARGE SCALE GENOMIC DNA]</scope>
    <source>
        <strain evidence="2 3">ATCC 14584</strain>
    </source>
</reference>
<feature type="transmembrane region" description="Helical" evidence="1">
    <location>
        <begin position="111"/>
        <end position="129"/>
    </location>
</feature>
<accession>A0A5P2CCG8</accession>
<evidence type="ECO:0000256" key="1">
    <source>
        <dbReference type="SAM" id="Phobius"/>
    </source>
</evidence>
<dbReference type="Proteomes" id="UP000322927">
    <property type="component" value="Chromosome"/>
</dbReference>
<evidence type="ECO:0000313" key="3">
    <source>
        <dbReference type="Proteomes" id="UP000322927"/>
    </source>
</evidence>
<proteinExistence type="predicted"/>
<feature type="transmembrane region" description="Helical" evidence="1">
    <location>
        <begin position="237"/>
        <end position="258"/>
    </location>
</feature>
<feature type="transmembrane region" description="Helical" evidence="1">
    <location>
        <begin position="164"/>
        <end position="182"/>
    </location>
</feature>
<dbReference type="InterPro" id="IPR025576">
    <property type="entry name" value="YwiC"/>
</dbReference>
<protein>
    <recommendedName>
        <fullName evidence="4">YwiC-like family protein</fullName>
    </recommendedName>
</protein>